<gene>
    <name evidence="2" type="primary">MLRP2_1</name>
    <name evidence="2" type="ORF">GWK47_014662</name>
</gene>
<sequence length="203" mass="23145">MLWEAFQGQREDHSSMAVDDVKITMLSCDTLGTCTFTYGTCGWQNVIAGEELTDETDWLVGSGVTGADLDAPEKDHNGDRKALFLYVDSKFAETGRATLQSQMFVPDEDNNLCFHFWYYLKVCHVSMTTVTKNRPQRTFTLTIEVDAEDASRKEVWRQDVLSGPWKEGQVHVKAEHFLNAEAYQVTIVLMFCSCHIRIENIRT</sequence>
<feature type="domain" description="MAM" evidence="1">
    <location>
        <begin position="32"/>
        <end position="187"/>
    </location>
</feature>
<dbReference type="InterPro" id="IPR000998">
    <property type="entry name" value="MAM_dom"/>
</dbReference>
<dbReference type="Gene3D" id="2.60.120.200">
    <property type="match status" value="1"/>
</dbReference>
<evidence type="ECO:0000313" key="3">
    <source>
        <dbReference type="Proteomes" id="UP000770661"/>
    </source>
</evidence>
<dbReference type="Proteomes" id="UP000770661">
    <property type="component" value="Unassembled WGS sequence"/>
</dbReference>
<protein>
    <submittedName>
        <fullName evidence="2">MAM and LDL-receptor class A domain-containing protein 2</fullName>
    </submittedName>
</protein>
<keyword evidence="3" id="KW-1185">Reference proteome</keyword>
<dbReference type="GO" id="GO:0016020">
    <property type="term" value="C:membrane"/>
    <property type="evidence" value="ECO:0007669"/>
    <property type="project" value="InterPro"/>
</dbReference>
<evidence type="ECO:0000259" key="1">
    <source>
        <dbReference type="PROSITE" id="PS50060"/>
    </source>
</evidence>
<dbReference type="PROSITE" id="PS50060">
    <property type="entry name" value="MAM_2"/>
    <property type="match status" value="1"/>
</dbReference>
<dbReference type="InterPro" id="IPR051560">
    <property type="entry name" value="MAM_domain-containing"/>
</dbReference>
<dbReference type="OrthoDB" id="6356174at2759"/>
<dbReference type="AlphaFoldDB" id="A0A8J4XUI1"/>
<accession>A0A8J4XUI1</accession>
<name>A0A8J4XUI1_CHIOP</name>
<organism evidence="2 3">
    <name type="scientific">Chionoecetes opilio</name>
    <name type="common">Atlantic snow crab</name>
    <name type="synonym">Cancer opilio</name>
    <dbReference type="NCBI Taxonomy" id="41210"/>
    <lineage>
        <taxon>Eukaryota</taxon>
        <taxon>Metazoa</taxon>
        <taxon>Ecdysozoa</taxon>
        <taxon>Arthropoda</taxon>
        <taxon>Crustacea</taxon>
        <taxon>Multicrustacea</taxon>
        <taxon>Malacostraca</taxon>
        <taxon>Eumalacostraca</taxon>
        <taxon>Eucarida</taxon>
        <taxon>Decapoda</taxon>
        <taxon>Pleocyemata</taxon>
        <taxon>Brachyura</taxon>
        <taxon>Eubrachyura</taxon>
        <taxon>Majoidea</taxon>
        <taxon>Majidae</taxon>
        <taxon>Chionoecetes</taxon>
    </lineage>
</organism>
<dbReference type="EMBL" id="JACEEZ010020758">
    <property type="protein sequence ID" value="KAG0714145.1"/>
    <property type="molecule type" value="Genomic_DNA"/>
</dbReference>
<dbReference type="SUPFAM" id="SSF49899">
    <property type="entry name" value="Concanavalin A-like lectins/glucanases"/>
    <property type="match status" value="1"/>
</dbReference>
<evidence type="ECO:0000313" key="2">
    <source>
        <dbReference type="EMBL" id="KAG0714145.1"/>
    </source>
</evidence>
<comment type="caution">
    <text evidence="2">The sequence shown here is derived from an EMBL/GenBank/DDBJ whole genome shotgun (WGS) entry which is preliminary data.</text>
</comment>
<dbReference type="Pfam" id="PF00629">
    <property type="entry name" value="MAM"/>
    <property type="match status" value="1"/>
</dbReference>
<dbReference type="PANTHER" id="PTHR23282:SF101">
    <property type="entry name" value="MAM DOMAIN-CONTAINING PROTEIN"/>
    <property type="match status" value="1"/>
</dbReference>
<reference evidence="2" key="1">
    <citation type="submission" date="2020-07" db="EMBL/GenBank/DDBJ databases">
        <title>The High-quality genome of the commercially important snow crab, Chionoecetes opilio.</title>
        <authorList>
            <person name="Jeong J.-H."/>
            <person name="Ryu S."/>
        </authorList>
    </citation>
    <scope>NUCLEOTIDE SEQUENCE</scope>
    <source>
        <strain evidence="2">MADBK_172401_WGS</strain>
        <tissue evidence="2">Digestive gland</tissue>
    </source>
</reference>
<dbReference type="InterPro" id="IPR013320">
    <property type="entry name" value="ConA-like_dom_sf"/>
</dbReference>
<proteinExistence type="predicted"/>
<dbReference type="PANTHER" id="PTHR23282">
    <property type="entry name" value="APICAL ENDOSOMAL GLYCOPROTEIN PRECURSOR"/>
    <property type="match status" value="1"/>
</dbReference>